<accession>A0A1F6FL38</accession>
<evidence type="ECO:0008006" key="4">
    <source>
        <dbReference type="Google" id="ProtNLM"/>
    </source>
</evidence>
<keyword evidence="1" id="KW-0732">Signal</keyword>
<feature type="chain" id="PRO_5009524405" description="TonB-dependent receptor" evidence="1">
    <location>
        <begin position="22"/>
        <end position="186"/>
    </location>
</feature>
<protein>
    <recommendedName>
        <fullName evidence="4">TonB-dependent receptor</fullName>
    </recommendedName>
</protein>
<evidence type="ECO:0000313" key="3">
    <source>
        <dbReference type="Proteomes" id="UP000179136"/>
    </source>
</evidence>
<comment type="caution">
    <text evidence="2">The sequence shown here is derived from an EMBL/GenBank/DDBJ whole genome shotgun (WGS) entry which is preliminary data.</text>
</comment>
<name>A0A1F6FL38_9BACT</name>
<gene>
    <name evidence="2" type="ORF">A3B87_02010</name>
</gene>
<evidence type="ECO:0000313" key="2">
    <source>
        <dbReference type="EMBL" id="OGG86579.1"/>
    </source>
</evidence>
<evidence type="ECO:0000256" key="1">
    <source>
        <dbReference type="SAM" id="SignalP"/>
    </source>
</evidence>
<dbReference type="Proteomes" id="UP000179136">
    <property type="component" value="Unassembled WGS sequence"/>
</dbReference>
<dbReference type="AlphaFoldDB" id="A0A1F6FL38"/>
<dbReference type="EMBL" id="MFMW01000032">
    <property type="protein sequence ID" value="OGG86579.1"/>
    <property type="molecule type" value="Genomic_DNA"/>
</dbReference>
<organism evidence="2 3">
    <name type="scientific">Candidatus Kuenenbacteria bacterium RIFCSPHIGHO2_02_FULL_39_13</name>
    <dbReference type="NCBI Taxonomy" id="1798561"/>
    <lineage>
        <taxon>Bacteria</taxon>
        <taxon>Candidatus Kueneniibacteriota</taxon>
    </lineage>
</organism>
<feature type="signal peptide" evidence="1">
    <location>
        <begin position="1"/>
        <end position="21"/>
    </location>
</feature>
<reference evidence="2 3" key="1">
    <citation type="journal article" date="2016" name="Nat. Commun.">
        <title>Thousands of microbial genomes shed light on interconnected biogeochemical processes in an aquifer system.</title>
        <authorList>
            <person name="Anantharaman K."/>
            <person name="Brown C.T."/>
            <person name="Hug L.A."/>
            <person name="Sharon I."/>
            <person name="Castelle C.J."/>
            <person name="Probst A.J."/>
            <person name="Thomas B.C."/>
            <person name="Singh A."/>
            <person name="Wilkins M.J."/>
            <person name="Karaoz U."/>
            <person name="Brodie E.L."/>
            <person name="Williams K.H."/>
            <person name="Hubbard S.S."/>
            <person name="Banfield J.F."/>
        </authorList>
    </citation>
    <scope>NUCLEOTIDE SEQUENCE [LARGE SCALE GENOMIC DNA]</scope>
</reference>
<proteinExistence type="predicted"/>
<sequence length="186" mass="20717">MKTKTFFIWAIIFFNFSFAPAQEQKKEKLNGKVSSLVISREVHYAETAETVEQINDTTVKKTTVTTYKKMPLVTRVDASRQSFLGFGSSPQIPELTAGLIAQGNSAVPNAVAGAIEKNPANIQLLEKAPWPGQQNDQRRILNYQGVPYYYSGTGSSVWYGDDMNGRWLPAATFEAYQRAGKKPPLF</sequence>